<dbReference type="Gene3D" id="1.10.10.10">
    <property type="entry name" value="Winged helix-like DNA-binding domain superfamily/Winged helix DNA-binding domain"/>
    <property type="match status" value="1"/>
</dbReference>
<name>A0A1G8L1D5_9LACT</name>
<accession>A0A1G8L1D5</accession>
<dbReference type="InterPro" id="IPR001034">
    <property type="entry name" value="DeoR_HTH"/>
</dbReference>
<protein>
    <submittedName>
        <fullName evidence="5">DeoR/GlpR transcriptional regulator</fullName>
    </submittedName>
</protein>
<evidence type="ECO:0000313" key="5">
    <source>
        <dbReference type="EMBL" id="PMC58630.1"/>
    </source>
</evidence>
<proteinExistence type="predicted"/>
<gene>
    <name evidence="5" type="ORF">CJ205_03350</name>
</gene>
<dbReference type="Pfam" id="PF00455">
    <property type="entry name" value="DeoRC"/>
    <property type="match status" value="1"/>
</dbReference>
<keyword evidence="1" id="KW-0805">Transcription regulation</keyword>
<dbReference type="PROSITE" id="PS51000">
    <property type="entry name" value="HTH_DEOR_2"/>
    <property type="match status" value="1"/>
</dbReference>
<evidence type="ECO:0000259" key="4">
    <source>
        <dbReference type="PROSITE" id="PS51000"/>
    </source>
</evidence>
<feature type="domain" description="HTH deoR-type" evidence="4">
    <location>
        <begin position="4"/>
        <end position="59"/>
    </location>
</feature>
<dbReference type="SUPFAM" id="SSF46785">
    <property type="entry name" value="Winged helix' DNA-binding domain"/>
    <property type="match status" value="1"/>
</dbReference>
<dbReference type="SUPFAM" id="SSF100950">
    <property type="entry name" value="NagB/RpiA/CoA transferase-like"/>
    <property type="match status" value="1"/>
</dbReference>
<dbReference type="PANTHER" id="PTHR30363">
    <property type="entry name" value="HTH-TYPE TRANSCRIPTIONAL REGULATOR SRLR-RELATED"/>
    <property type="match status" value="1"/>
</dbReference>
<dbReference type="RefSeq" id="WP_092085003.1">
    <property type="nucleotide sequence ID" value="NZ_FNEL01000016.1"/>
</dbReference>
<keyword evidence="6" id="KW-1185">Reference proteome</keyword>
<evidence type="ECO:0000256" key="2">
    <source>
        <dbReference type="ARBA" id="ARBA00023125"/>
    </source>
</evidence>
<organism evidence="5 6">
    <name type="scientific">Dolosicoccus paucivorans</name>
    <dbReference type="NCBI Taxonomy" id="84521"/>
    <lineage>
        <taxon>Bacteria</taxon>
        <taxon>Bacillati</taxon>
        <taxon>Bacillota</taxon>
        <taxon>Bacilli</taxon>
        <taxon>Lactobacillales</taxon>
        <taxon>Aerococcaceae</taxon>
        <taxon>Dolosicoccus</taxon>
    </lineage>
</organism>
<keyword evidence="2" id="KW-0238">DNA-binding</keyword>
<dbReference type="GO" id="GO:0003677">
    <property type="term" value="F:DNA binding"/>
    <property type="evidence" value="ECO:0007669"/>
    <property type="project" value="UniProtKB-KW"/>
</dbReference>
<dbReference type="PROSITE" id="PS00894">
    <property type="entry name" value="HTH_DEOR_1"/>
    <property type="match status" value="1"/>
</dbReference>
<dbReference type="SMART" id="SM01134">
    <property type="entry name" value="DeoRC"/>
    <property type="match status" value="1"/>
</dbReference>
<dbReference type="InterPro" id="IPR036390">
    <property type="entry name" value="WH_DNA-bd_sf"/>
</dbReference>
<dbReference type="Proteomes" id="UP000235682">
    <property type="component" value="Unassembled WGS sequence"/>
</dbReference>
<dbReference type="InterPro" id="IPR014036">
    <property type="entry name" value="DeoR-like_C"/>
</dbReference>
<evidence type="ECO:0000256" key="3">
    <source>
        <dbReference type="ARBA" id="ARBA00023163"/>
    </source>
</evidence>
<dbReference type="GO" id="GO:0003700">
    <property type="term" value="F:DNA-binding transcription factor activity"/>
    <property type="evidence" value="ECO:0007669"/>
    <property type="project" value="InterPro"/>
</dbReference>
<keyword evidence="3" id="KW-0804">Transcription</keyword>
<dbReference type="OrthoDB" id="9798651at2"/>
<dbReference type="InterPro" id="IPR050313">
    <property type="entry name" value="Carb_Metab_HTH_regulators"/>
</dbReference>
<evidence type="ECO:0000256" key="1">
    <source>
        <dbReference type="ARBA" id="ARBA00023015"/>
    </source>
</evidence>
<dbReference type="STRING" id="84521.SAMN04487994_101613"/>
<reference evidence="5 6" key="1">
    <citation type="submission" date="2017-09" db="EMBL/GenBank/DDBJ databases">
        <title>Bacterial strain isolated from the female urinary microbiota.</title>
        <authorList>
            <person name="Thomas-White K."/>
            <person name="Kumar N."/>
            <person name="Forster S."/>
            <person name="Putonti C."/>
            <person name="Lawley T."/>
            <person name="Wolfe A.J."/>
        </authorList>
    </citation>
    <scope>NUCLEOTIDE SEQUENCE [LARGE SCALE GENOMIC DNA]</scope>
    <source>
        <strain evidence="5 6">UMB0852</strain>
    </source>
</reference>
<dbReference type="AlphaFoldDB" id="A0A1G8L1D5"/>
<dbReference type="PANTHER" id="PTHR30363:SF8">
    <property type="entry name" value="DEOXYRIBOSE OPERON REPRESSOR"/>
    <property type="match status" value="1"/>
</dbReference>
<dbReference type="SMART" id="SM00420">
    <property type="entry name" value="HTH_DEOR"/>
    <property type="match status" value="1"/>
</dbReference>
<sequence length="266" mass="29437">MSKKTQRQHEIIEILKQLKGATVKQLATQLSVSEMTIRRDLRFLDEQQLVHIISGVAFVNEADQTQVDIPLAQSGYSISVNTKLMQPEKLTIGKAAAALIQEQDIVGIDIGTTTEKLSQQIDDDLPFTALVFSANNLLHLLAKPKATILLSGGRFHRDTGMFEQANHLQIIEGTRTTKFFLSAAGIHEDLGITCANEYEVLIKNTMIKNTLKTILVADSSKFGHISSSYVGDLSMIDTIVTDNKLSAEWRERIVSYDIDLIIADAP</sequence>
<dbReference type="InterPro" id="IPR018356">
    <property type="entry name" value="Tscrpt_reg_HTH_DeoR_CS"/>
</dbReference>
<comment type="caution">
    <text evidence="5">The sequence shown here is derived from an EMBL/GenBank/DDBJ whole genome shotgun (WGS) entry which is preliminary data.</text>
</comment>
<dbReference type="Pfam" id="PF08220">
    <property type="entry name" value="HTH_DeoR"/>
    <property type="match status" value="1"/>
</dbReference>
<dbReference type="EMBL" id="PNHE01000009">
    <property type="protein sequence ID" value="PMC58630.1"/>
    <property type="molecule type" value="Genomic_DNA"/>
</dbReference>
<evidence type="ECO:0000313" key="6">
    <source>
        <dbReference type="Proteomes" id="UP000235682"/>
    </source>
</evidence>
<dbReference type="InterPro" id="IPR036388">
    <property type="entry name" value="WH-like_DNA-bd_sf"/>
</dbReference>
<dbReference type="InterPro" id="IPR037171">
    <property type="entry name" value="NagB/RpiA_transferase-like"/>
</dbReference>